<feature type="compositionally biased region" description="Polar residues" evidence="1">
    <location>
        <begin position="1"/>
        <end position="23"/>
    </location>
</feature>
<reference evidence="2" key="1">
    <citation type="submission" date="2023-10" db="EMBL/GenBank/DDBJ databases">
        <title>Chromosome-level genome of the transformable northern wattle, Acacia crassicarpa.</title>
        <authorList>
            <person name="Massaro I."/>
            <person name="Sinha N.R."/>
            <person name="Poethig S."/>
            <person name="Leichty A.R."/>
        </authorList>
    </citation>
    <scope>NUCLEOTIDE SEQUENCE</scope>
    <source>
        <strain evidence="2">Acra3RX</strain>
        <tissue evidence="2">Leaf</tissue>
    </source>
</reference>
<evidence type="ECO:0000313" key="3">
    <source>
        <dbReference type="Proteomes" id="UP001293593"/>
    </source>
</evidence>
<dbReference type="EMBL" id="JAWXYG010000001">
    <property type="protein sequence ID" value="KAK4286469.1"/>
    <property type="molecule type" value="Genomic_DNA"/>
</dbReference>
<feature type="region of interest" description="Disordered" evidence="1">
    <location>
        <begin position="1"/>
        <end position="25"/>
    </location>
</feature>
<dbReference type="PANTHER" id="PTHR34468:SF3">
    <property type="entry name" value="OS03G0288900 PROTEIN"/>
    <property type="match status" value="1"/>
</dbReference>
<name>A0AAE1NC70_9FABA</name>
<feature type="region of interest" description="Disordered" evidence="1">
    <location>
        <begin position="102"/>
        <end position="130"/>
    </location>
</feature>
<sequence length="250" mass="28370">MMDRNTSTFSDKTNNSKPRTNPRLNDASKICRQKRVFGAARSTNILTRPLTERFIDKPKHVATKKQPKTTPASVVDTAKDLQTEASGIEFQENVNIVPNKKDEAILDQQTKKTSMKSKEKNSEEPQTPVVSHLTTTTKSKLSATPFFSALRCSKCRFDRLETSSYWIAQIKLAESVGKHFVAVDFFRLAIESQAEPIRNLRIELKRYVSRHGSLSQQREWKEVGAMYGLRKPESNTCEVDSNTQNDKSIS</sequence>
<organism evidence="2 3">
    <name type="scientific">Acacia crassicarpa</name>
    <name type="common">northern wattle</name>
    <dbReference type="NCBI Taxonomy" id="499986"/>
    <lineage>
        <taxon>Eukaryota</taxon>
        <taxon>Viridiplantae</taxon>
        <taxon>Streptophyta</taxon>
        <taxon>Embryophyta</taxon>
        <taxon>Tracheophyta</taxon>
        <taxon>Spermatophyta</taxon>
        <taxon>Magnoliopsida</taxon>
        <taxon>eudicotyledons</taxon>
        <taxon>Gunneridae</taxon>
        <taxon>Pentapetalae</taxon>
        <taxon>rosids</taxon>
        <taxon>fabids</taxon>
        <taxon>Fabales</taxon>
        <taxon>Fabaceae</taxon>
        <taxon>Caesalpinioideae</taxon>
        <taxon>mimosoid clade</taxon>
        <taxon>Acacieae</taxon>
        <taxon>Acacia</taxon>
    </lineage>
</organism>
<gene>
    <name evidence="2" type="ORF">QN277_003022</name>
</gene>
<dbReference type="PANTHER" id="PTHR34468">
    <property type="entry name" value="MICROTUBULE-ASSOCIATED FUTSCH-LIKE PROTEIN"/>
    <property type="match status" value="1"/>
</dbReference>
<dbReference type="Proteomes" id="UP001293593">
    <property type="component" value="Unassembled WGS sequence"/>
</dbReference>
<dbReference type="AlphaFoldDB" id="A0AAE1NC70"/>
<evidence type="ECO:0000256" key="1">
    <source>
        <dbReference type="SAM" id="MobiDB-lite"/>
    </source>
</evidence>
<keyword evidence="3" id="KW-1185">Reference proteome</keyword>
<evidence type="ECO:0000313" key="2">
    <source>
        <dbReference type="EMBL" id="KAK4286469.1"/>
    </source>
</evidence>
<proteinExistence type="predicted"/>
<accession>A0AAE1NC70</accession>
<protein>
    <submittedName>
        <fullName evidence="2">Uncharacterized protein</fullName>
    </submittedName>
</protein>
<comment type="caution">
    <text evidence="2">The sequence shown here is derived from an EMBL/GenBank/DDBJ whole genome shotgun (WGS) entry which is preliminary data.</text>
</comment>